<comment type="caution">
    <text evidence="2">The sequence shown here is derived from an EMBL/GenBank/DDBJ whole genome shotgun (WGS) entry which is preliminary data.</text>
</comment>
<dbReference type="Proteomes" id="UP000654075">
    <property type="component" value="Unassembled WGS sequence"/>
</dbReference>
<dbReference type="AlphaFoldDB" id="A0A813ERL0"/>
<feature type="non-terminal residue" evidence="2">
    <location>
        <position position="76"/>
    </location>
</feature>
<dbReference type="EMBL" id="CAJNNV010015317">
    <property type="protein sequence ID" value="CAE8603344.1"/>
    <property type="molecule type" value="Genomic_DNA"/>
</dbReference>
<evidence type="ECO:0000313" key="2">
    <source>
        <dbReference type="EMBL" id="CAE8603344.1"/>
    </source>
</evidence>
<feature type="region of interest" description="Disordered" evidence="1">
    <location>
        <begin position="46"/>
        <end position="76"/>
    </location>
</feature>
<proteinExistence type="predicted"/>
<name>A0A813ERL0_POLGL</name>
<keyword evidence="3" id="KW-1185">Reference proteome</keyword>
<sequence>MWWSSPDGVQPDVALKIGSLSCFCYCGAPPERSALADRSDFGVDRSLGWEDSDDSDDRWAASQPEVRRGRSQVSTR</sequence>
<evidence type="ECO:0000256" key="1">
    <source>
        <dbReference type="SAM" id="MobiDB-lite"/>
    </source>
</evidence>
<organism evidence="2 3">
    <name type="scientific">Polarella glacialis</name>
    <name type="common">Dinoflagellate</name>
    <dbReference type="NCBI Taxonomy" id="89957"/>
    <lineage>
        <taxon>Eukaryota</taxon>
        <taxon>Sar</taxon>
        <taxon>Alveolata</taxon>
        <taxon>Dinophyceae</taxon>
        <taxon>Suessiales</taxon>
        <taxon>Suessiaceae</taxon>
        <taxon>Polarella</taxon>
    </lineage>
</organism>
<gene>
    <name evidence="2" type="ORF">PGLA1383_LOCUS21556</name>
</gene>
<accession>A0A813ERL0</accession>
<reference evidence="2" key="1">
    <citation type="submission" date="2021-02" db="EMBL/GenBank/DDBJ databases">
        <authorList>
            <person name="Dougan E. K."/>
            <person name="Rhodes N."/>
            <person name="Thang M."/>
            <person name="Chan C."/>
        </authorList>
    </citation>
    <scope>NUCLEOTIDE SEQUENCE</scope>
</reference>
<protein>
    <submittedName>
        <fullName evidence="2">Uncharacterized protein</fullName>
    </submittedName>
</protein>
<evidence type="ECO:0000313" key="3">
    <source>
        <dbReference type="Proteomes" id="UP000654075"/>
    </source>
</evidence>